<dbReference type="NCBIfam" id="TIGR01931">
    <property type="entry name" value="cysJ"/>
    <property type="match status" value="1"/>
</dbReference>
<dbReference type="RefSeq" id="WP_002256633.1">
    <property type="nucleotide sequence ID" value="NZ_CP020401.2"/>
</dbReference>
<keyword evidence="5 11" id="KW-0274">FAD</keyword>
<organism evidence="16 17">
    <name type="scientific">Neisseria meningitidis</name>
    <dbReference type="NCBI Taxonomy" id="487"/>
    <lineage>
        <taxon>Bacteria</taxon>
        <taxon>Pseudomonadati</taxon>
        <taxon>Pseudomonadota</taxon>
        <taxon>Betaproteobacteria</taxon>
        <taxon>Neisseriales</taxon>
        <taxon>Neisseriaceae</taxon>
        <taxon>Neisseria</taxon>
    </lineage>
</organism>
<dbReference type="EMBL" id="UGRP01000001">
    <property type="protein sequence ID" value="SUA18772.1"/>
    <property type="molecule type" value="Genomic_DNA"/>
</dbReference>
<feature type="binding site" evidence="11 13">
    <location>
        <begin position="155"/>
        <end position="164"/>
    </location>
    <ligand>
        <name>FMN</name>
        <dbReference type="ChEBI" id="CHEBI:58210"/>
    </ligand>
</feature>
<gene>
    <name evidence="11 16" type="primary">cysJ</name>
    <name evidence="16" type="ORF">NCTC8554_00455</name>
</gene>
<dbReference type="InterPro" id="IPR029039">
    <property type="entry name" value="Flavoprotein-like_sf"/>
</dbReference>
<evidence type="ECO:0000256" key="10">
    <source>
        <dbReference type="ARBA" id="ARBA00052219"/>
    </source>
</evidence>
<dbReference type="Pfam" id="PF00258">
    <property type="entry name" value="Flavodoxin_1"/>
    <property type="match status" value="1"/>
</dbReference>
<evidence type="ECO:0000256" key="6">
    <source>
        <dbReference type="ARBA" id="ARBA00022857"/>
    </source>
</evidence>
<dbReference type="PANTHER" id="PTHR19384:SF128">
    <property type="entry name" value="NADPH OXIDOREDUCTASE A"/>
    <property type="match status" value="1"/>
</dbReference>
<dbReference type="InterPro" id="IPR001709">
    <property type="entry name" value="Flavoprot_Pyr_Nucl_cyt_Rdtase"/>
</dbReference>
<keyword evidence="2 11" id="KW-0028">Amino-acid biosynthesis</keyword>
<dbReference type="GO" id="GO:0019344">
    <property type="term" value="P:cysteine biosynthetic process"/>
    <property type="evidence" value="ECO:0007669"/>
    <property type="project" value="UniProtKB-KW"/>
</dbReference>
<protein>
    <recommendedName>
        <fullName evidence="11 12">Sulfite reductase [NADPH] flavoprotein alpha-component</fullName>
        <shortName evidence="11 12">SiR-FP</shortName>
        <ecNumber evidence="11 12">1.8.1.2</ecNumber>
    </recommendedName>
</protein>
<comment type="similarity">
    <text evidence="11">In the C-terminal section; belongs to the flavoprotein pyridine nucleotide cytochrome reductase family.</text>
</comment>
<accession>A0A378VP54</accession>
<dbReference type="EC" id="1.8.1.2" evidence="11 12"/>
<dbReference type="Gene3D" id="3.40.50.80">
    <property type="entry name" value="Nucleotide-binding domain of ferredoxin-NADP reductase (FNR) module"/>
    <property type="match status" value="1"/>
</dbReference>
<dbReference type="InterPro" id="IPR039261">
    <property type="entry name" value="FNR_nucleotide-bd"/>
</dbReference>
<feature type="binding site" evidence="11 13">
    <location>
        <begin position="524"/>
        <end position="525"/>
    </location>
    <ligand>
        <name>NADP(+)</name>
        <dbReference type="ChEBI" id="CHEBI:58349"/>
    </ligand>
</feature>
<evidence type="ECO:0000256" key="13">
    <source>
        <dbReference type="PIRSR" id="PIRSR000207-1"/>
    </source>
</evidence>
<dbReference type="PROSITE" id="PS50902">
    <property type="entry name" value="FLAVODOXIN_LIKE"/>
    <property type="match status" value="1"/>
</dbReference>
<dbReference type="GO" id="GO:0004783">
    <property type="term" value="F:sulfite reductase (NADPH) activity"/>
    <property type="evidence" value="ECO:0007669"/>
    <property type="project" value="UniProtKB-UniRule"/>
</dbReference>
<feature type="binding site" evidence="11 13">
    <location>
        <begin position="409"/>
        <end position="411"/>
    </location>
    <ligand>
        <name>FAD</name>
        <dbReference type="ChEBI" id="CHEBI:57692"/>
    </ligand>
</feature>
<comment type="cofactor">
    <cofactor evidence="11 12 13">
        <name>FAD</name>
        <dbReference type="ChEBI" id="CHEBI:57692"/>
    </cofactor>
    <text evidence="11 12 13">Binds 1 FAD per subunit.</text>
</comment>
<evidence type="ECO:0000256" key="7">
    <source>
        <dbReference type="ARBA" id="ARBA00022982"/>
    </source>
</evidence>
<dbReference type="SUPFAM" id="SSF52218">
    <property type="entry name" value="Flavoproteins"/>
    <property type="match status" value="1"/>
</dbReference>
<feature type="binding site" evidence="11 13">
    <location>
        <begin position="391"/>
        <end position="394"/>
    </location>
    <ligand>
        <name>FAD</name>
        <dbReference type="ChEBI" id="CHEBI:57692"/>
    </ligand>
</feature>
<keyword evidence="6 11" id="KW-0521">NADP</keyword>
<dbReference type="InterPro" id="IPR001094">
    <property type="entry name" value="Flavdoxin-like"/>
</dbReference>
<comment type="function">
    <text evidence="11 12">Component of the sulfite reductase complex that catalyzes the 6-electron reduction of sulfite to sulfide. This is one of several activities required for the biosynthesis of L-cysteine from sulfate. The flavoprotein component catalyzes the electron flow from NADPH -&gt; FAD -&gt; FMN to the hemoprotein component.</text>
</comment>
<dbReference type="GO" id="GO:0010181">
    <property type="term" value="F:FMN binding"/>
    <property type="evidence" value="ECO:0007669"/>
    <property type="project" value="InterPro"/>
</dbReference>
<evidence type="ECO:0000256" key="11">
    <source>
        <dbReference type="HAMAP-Rule" id="MF_01541"/>
    </source>
</evidence>
<evidence type="ECO:0000313" key="17">
    <source>
        <dbReference type="Proteomes" id="UP000254176"/>
    </source>
</evidence>
<evidence type="ECO:0000256" key="9">
    <source>
        <dbReference type="ARBA" id="ARBA00023192"/>
    </source>
</evidence>
<dbReference type="InterPro" id="IPR008254">
    <property type="entry name" value="Flavodoxin/NO_synth"/>
</dbReference>
<feature type="binding site" evidence="11">
    <location>
        <position position="361"/>
    </location>
    <ligand>
        <name>FAD</name>
        <dbReference type="ChEBI" id="CHEBI:57692"/>
    </ligand>
</feature>
<evidence type="ECO:0000259" key="14">
    <source>
        <dbReference type="PROSITE" id="PS50902"/>
    </source>
</evidence>
<dbReference type="GO" id="GO:0050660">
    <property type="term" value="F:flavin adenine dinucleotide binding"/>
    <property type="evidence" value="ECO:0007669"/>
    <property type="project" value="InterPro"/>
</dbReference>
<dbReference type="GO" id="GO:0000103">
    <property type="term" value="P:sulfate assimilation"/>
    <property type="evidence" value="ECO:0007669"/>
    <property type="project" value="UniProtKB-UniRule"/>
</dbReference>
<comment type="caution">
    <text evidence="11">Lacks conserved residue(s) required for the propagation of feature annotation.</text>
</comment>
<feature type="binding site" evidence="11 13">
    <location>
        <begin position="530"/>
        <end position="534"/>
    </location>
    <ligand>
        <name>NADP(+)</name>
        <dbReference type="ChEBI" id="CHEBI:58349"/>
    </ligand>
</feature>
<feature type="domain" description="Flavodoxin-like" evidence="14">
    <location>
        <begin position="66"/>
        <end position="204"/>
    </location>
</feature>
<keyword evidence="3 11" id="KW-0285">Flavoprotein</keyword>
<dbReference type="PRINTS" id="PR00369">
    <property type="entry name" value="FLAVODOXIN"/>
</dbReference>
<evidence type="ECO:0000313" key="16">
    <source>
        <dbReference type="EMBL" id="SUA18772.1"/>
    </source>
</evidence>
<keyword evidence="1 11" id="KW-0813">Transport</keyword>
<comment type="subunit">
    <text evidence="11 12">Alpha(8)-beta(8). The alpha component is a flavoprotein, the beta component is a hemoprotein.</text>
</comment>
<evidence type="ECO:0000256" key="12">
    <source>
        <dbReference type="PIRNR" id="PIRNR000207"/>
    </source>
</evidence>
<evidence type="ECO:0000256" key="4">
    <source>
        <dbReference type="ARBA" id="ARBA00022643"/>
    </source>
</evidence>
<comment type="cofactor">
    <cofactor evidence="11 12 13">
        <name>FMN</name>
        <dbReference type="ChEBI" id="CHEBI:58210"/>
    </cofactor>
    <text evidence="11 12 13">Binds 1 FMN per subunit.</text>
</comment>
<dbReference type="InterPro" id="IPR023173">
    <property type="entry name" value="NADPH_Cyt_P450_Rdtase_alpha"/>
</dbReference>
<comment type="similarity">
    <text evidence="11">Belongs to the NADPH-dependent sulphite reductase flavoprotein subunit CysJ family.</text>
</comment>
<dbReference type="CDD" id="cd06199">
    <property type="entry name" value="SiR"/>
    <property type="match status" value="1"/>
</dbReference>
<keyword evidence="8 11" id="KW-0560">Oxidoreductase</keyword>
<dbReference type="Pfam" id="PF00175">
    <property type="entry name" value="NAD_binding_1"/>
    <property type="match status" value="1"/>
</dbReference>
<feature type="binding site" evidence="11 13">
    <location>
        <position position="566"/>
    </location>
    <ligand>
        <name>NADP(+)</name>
        <dbReference type="ChEBI" id="CHEBI:58349"/>
    </ligand>
</feature>
<dbReference type="FunFam" id="3.40.50.80:FF:000001">
    <property type="entry name" value="NADPH--cytochrome P450 reductase 1"/>
    <property type="match status" value="1"/>
</dbReference>
<comment type="similarity">
    <text evidence="11">In the N-terminal section; belongs to the flavodoxin family.</text>
</comment>
<name>A0A378VP54_NEIME</name>
<dbReference type="PROSITE" id="PS51384">
    <property type="entry name" value="FAD_FR"/>
    <property type="match status" value="1"/>
</dbReference>
<evidence type="ECO:0000256" key="5">
    <source>
        <dbReference type="ARBA" id="ARBA00022827"/>
    </source>
</evidence>
<dbReference type="Proteomes" id="UP000254176">
    <property type="component" value="Unassembled WGS sequence"/>
</dbReference>
<dbReference type="PIRSF" id="PIRSF000207">
    <property type="entry name" value="SiR-FP_CysJ"/>
    <property type="match status" value="1"/>
</dbReference>
<feature type="binding site" evidence="11 13">
    <location>
        <begin position="72"/>
        <end position="77"/>
    </location>
    <ligand>
        <name>FMN</name>
        <dbReference type="ChEBI" id="CHEBI:58210"/>
    </ligand>
</feature>
<evidence type="ECO:0000256" key="8">
    <source>
        <dbReference type="ARBA" id="ARBA00023002"/>
    </source>
</evidence>
<reference evidence="16 17" key="1">
    <citation type="submission" date="2018-06" db="EMBL/GenBank/DDBJ databases">
        <authorList>
            <consortium name="Pathogen Informatics"/>
            <person name="Doyle S."/>
        </authorList>
    </citation>
    <scope>NUCLEOTIDE SEQUENCE [LARGE SCALE GENOMIC DNA]</scope>
    <source>
        <strain evidence="16 17">NCTC8554</strain>
    </source>
</reference>
<proteinExistence type="inferred from homology"/>
<evidence type="ECO:0000259" key="15">
    <source>
        <dbReference type="PROSITE" id="PS51384"/>
    </source>
</evidence>
<dbReference type="InterPro" id="IPR010199">
    <property type="entry name" value="CysJ"/>
</dbReference>
<dbReference type="Gene3D" id="1.20.990.10">
    <property type="entry name" value="NADPH-cytochrome p450 Reductase, Chain A, domain 3"/>
    <property type="match status" value="1"/>
</dbReference>
<feature type="binding site" evidence="11 13">
    <location>
        <position position="604"/>
    </location>
    <ligand>
        <name>FAD</name>
        <dbReference type="ChEBI" id="CHEBI:57692"/>
    </ligand>
</feature>
<feature type="binding site" evidence="11 13">
    <location>
        <position position="327"/>
    </location>
    <ligand>
        <name>FAD</name>
        <dbReference type="ChEBI" id="CHEBI:57692"/>
    </ligand>
</feature>
<keyword evidence="9 11" id="KW-0198">Cysteine biosynthesis</keyword>
<dbReference type="InterPro" id="IPR001433">
    <property type="entry name" value="OxRdtase_FAD/NAD-bd"/>
</dbReference>
<dbReference type="AlphaFoldDB" id="A0A378VP54"/>
<evidence type="ECO:0000256" key="3">
    <source>
        <dbReference type="ARBA" id="ARBA00022630"/>
    </source>
</evidence>
<dbReference type="InterPro" id="IPR003097">
    <property type="entry name" value="CysJ-like_FAD-binding"/>
</dbReference>
<dbReference type="InterPro" id="IPR017927">
    <property type="entry name" value="FAD-bd_FR_type"/>
</dbReference>
<feature type="binding site" evidence="11 13">
    <location>
        <begin position="119"/>
        <end position="122"/>
    </location>
    <ligand>
        <name>FMN</name>
        <dbReference type="ChEBI" id="CHEBI:58210"/>
    </ligand>
</feature>
<dbReference type="PRINTS" id="PR00371">
    <property type="entry name" value="FPNCR"/>
</dbReference>
<dbReference type="SUPFAM" id="SSF52343">
    <property type="entry name" value="Ferredoxin reductase-like, C-terminal NADP-linked domain"/>
    <property type="match status" value="1"/>
</dbReference>
<keyword evidence="4 11" id="KW-0288">FMN</keyword>
<dbReference type="Pfam" id="PF00667">
    <property type="entry name" value="FAD_binding_1"/>
    <property type="match status" value="1"/>
</dbReference>
<evidence type="ECO:0000256" key="2">
    <source>
        <dbReference type="ARBA" id="ARBA00022605"/>
    </source>
</evidence>
<dbReference type="FunFam" id="3.40.50.360:FF:000018">
    <property type="entry name" value="Sulfite reductase [NADPH] flavoprotein alpha-component"/>
    <property type="match status" value="1"/>
</dbReference>
<dbReference type="HAMAP" id="MF_01541">
    <property type="entry name" value="CysJ"/>
    <property type="match status" value="1"/>
</dbReference>
<dbReference type="GO" id="GO:0005829">
    <property type="term" value="C:cytosol"/>
    <property type="evidence" value="ECO:0007669"/>
    <property type="project" value="TreeGrafter"/>
</dbReference>
<dbReference type="Gene3D" id="3.40.50.360">
    <property type="match status" value="1"/>
</dbReference>
<dbReference type="PANTHER" id="PTHR19384">
    <property type="entry name" value="NITRIC OXIDE SYNTHASE-RELATED"/>
    <property type="match status" value="1"/>
</dbReference>
<dbReference type="InterPro" id="IPR029758">
    <property type="entry name" value="CysJ_Proteobact"/>
</dbReference>
<dbReference type="SUPFAM" id="SSF63380">
    <property type="entry name" value="Riboflavin synthase domain-like"/>
    <property type="match status" value="1"/>
</dbReference>
<feature type="binding site" evidence="11 13">
    <location>
        <begin position="424"/>
        <end position="427"/>
    </location>
    <ligand>
        <name>FAD</name>
        <dbReference type="ChEBI" id="CHEBI:57692"/>
    </ligand>
</feature>
<keyword evidence="7 11" id="KW-0249">Electron transport</keyword>
<comment type="catalytic activity">
    <reaction evidence="10 11 12">
        <text>hydrogen sulfide + 3 NADP(+) + 3 H2O = sulfite + 3 NADPH + 4 H(+)</text>
        <dbReference type="Rhea" id="RHEA:13801"/>
        <dbReference type="ChEBI" id="CHEBI:15377"/>
        <dbReference type="ChEBI" id="CHEBI:15378"/>
        <dbReference type="ChEBI" id="CHEBI:17359"/>
        <dbReference type="ChEBI" id="CHEBI:29919"/>
        <dbReference type="ChEBI" id="CHEBI:57783"/>
        <dbReference type="ChEBI" id="CHEBI:58349"/>
        <dbReference type="EC" id="1.8.1.2"/>
    </reaction>
</comment>
<comment type="pathway">
    <text evidence="11 12">Sulfur metabolism; hydrogen sulfide biosynthesis; hydrogen sulfide from sulfite (NADPH route): step 1/1.</text>
</comment>
<feature type="domain" description="FAD-binding FR-type" evidence="15">
    <location>
        <begin position="239"/>
        <end position="453"/>
    </location>
</feature>
<dbReference type="UniPathway" id="UPA00140">
    <property type="reaction ID" value="UER00207"/>
</dbReference>
<dbReference type="Gene3D" id="2.40.30.10">
    <property type="entry name" value="Translation factors"/>
    <property type="match status" value="1"/>
</dbReference>
<dbReference type="GO" id="GO:0070814">
    <property type="term" value="P:hydrogen sulfide biosynthetic process"/>
    <property type="evidence" value="ECO:0007669"/>
    <property type="project" value="UniProtKB-UniRule"/>
</dbReference>
<evidence type="ECO:0000256" key="1">
    <source>
        <dbReference type="ARBA" id="ARBA00022448"/>
    </source>
</evidence>
<sequence>MSEHDMQNTNPPLPPLPPEITQLLSVLDAAQWAWLSGYAWAKAGNGASAGLPALQTALPAAEPFSVTVLSASQTGNAKSVADKAADSLEAAGIQVRRAELKDYKAKNISGERRLLLVTSTQGEGEPPEEAVVLHKLLNGKKAPKLDKLQFAVLGLGDSSYPNFCRAGKDFDKRFEELGAKRLLERVDADLDFAAAADGWTGRIVARLKEEAAKNRATPAPQATPPAGLQTASEGRYCKADPFPAALLANQKITARQSDKDVRHIEIDLSGSDLHYLPGDALGVWFDNDPALVREILDLLGIDPATEIQAGGKTLPVASALLSHFELTQNTPAFVKGYAPFADDDELDRIAADNAVLQGFVQSTPIADVLHRFPAKLTAEQFAGLLRPLAPRLYSISSSQAEVGDEVHLTVGAVRFEHEGRARAGGASGFLADRLEEDGTVRVFVERNDGFRLPEDSRKPIVMIGSGTGVAPFRAFVQQRAAENAEGKNWLIFGNPHFARDFLYQTEWQQFAKDGFLHRYDFAWSRDQEEKIYVQDKIREQAEGLWQWLQEGAHIYVCGDAAKMAKDVEAALLDVIIGAGHLDEEGAEEYLDMLREEKRYQRDVY</sequence>
<dbReference type="InterPro" id="IPR017938">
    <property type="entry name" value="Riboflavin_synthase-like_b-brl"/>
</dbReference>